<dbReference type="Proteomes" id="UP000593562">
    <property type="component" value="Unassembled WGS sequence"/>
</dbReference>
<evidence type="ECO:0000313" key="2">
    <source>
        <dbReference type="EMBL" id="KAF5745718.1"/>
    </source>
</evidence>
<dbReference type="AlphaFoldDB" id="A0A7J7DHE1"/>
<dbReference type="PANTHER" id="PTHR47583">
    <property type="entry name" value="ADENINE NUCLEOTIDE ALPHA HYDROLASES-LIKE SUPERFAMILY PROTEIN"/>
    <property type="match status" value="1"/>
</dbReference>
<dbReference type="InParanoid" id="A0A7J7DHE1"/>
<name>A0A7J7DHE1_TRIWF</name>
<evidence type="ECO:0000259" key="1">
    <source>
        <dbReference type="Pfam" id="PF00582"/>
    </source>
</evidence>
<evidence type="ECO:0000313" key="3">
    <source>
        <dbReference type="Proteomes" id="UP000593562"/>
    </source>
</evidence>
<organism evidence="2 3">
    <name type="scientific">Tripterygium wilfordii</name>
    <name type="common">Thunder God vine</name>
    <dbReference type="NCBI Taxonomy" id="458696"/>
    <lineage>
        <taxon>Eukaryota</taxon>
        <taxon>Viridiplantae</taxon>
        <taxon>Streptophyta</taxon>
        <taxon>Embryophyta</taxon>
        <taxon>Tracheophyta</taxon>
        <taxon>Spermatophyta</taxon>
        <taxon>Magnoliopsida</taxon>
        <taxon>eudicotyledons</taxon>
        <taxon>Gunneridae</taxon>
        <taxon>Pentapetalae</taxon>
        <taxon>rosids</taxon>
        <taxon>fabids</taxon>
        <taxon>Celastrales</taxon>
        <taxon>Celastraceae</taxon>
        <taxon>Tripterygium</taxon>
    </lineage>
</organism>
<dbReference type="SUPFAM" id="SSF52402">
    <property type="entry name" value="Adenine nucleotide alpha hydrolases-like"/>
    <property type="match status" value="1"/>
</dbReference>
<dbReference type="Pfam" id="PF00582">
    <property type="entry name" value="Usp"/>
    <property type="match status" value="1"/>
</dbReference>
<proteinExistence type="predicted"/>
<dbReference type="InterPro" id="IPR014729">
    <property type="entry name" value="Rossmann-like_a/b/a_fold"/>
</dbReference>
<feature type="domain" description="UspA" evidence="1">
    <location>
        <begin position="39"/>
        <end position="166"/>
    </location>
</feature>
<dbReference type="EMBL" id="JAAARO010000007">
    <property type="protein sequence ID" value="KAF5745718.1"/>
    <property type="molecule type" value="Genomic_DNA"/>
</dbReference>
<dbReference type="FunCoup" id="A0A7J7DHE1">
    <property type="interactions" value="450"/>
</dbReference>
<protein>
    <recommendedName>
        <fullName evidence="1">UspA domain-containing protein</fullName>
    </recommendedName>
</protein>
<dbReference type="InterPro" id="IPR006016">
    <property type="entry name" value="UspA"/>
</dbReference>
<dbReference type="PANTHER" id="PTHR47583:SF1">
    <property type="entry name" value="ADENINE NUCLEOTIDE ALPHA HYDROLASES-LIKE SUPERFAMILY PROTEIN"/>
    <property type="match status" value="1"/>
</dbReference>
<sequence length="177" mass="19818">MEAVIVEEEFTWREVNLPSAVTEPELERDTGLRRRDIPRDILIAIDHDRNSRQAFEWALIHLCRPTDTIHLVHAVSSVRNEELYLATQALMEKLSFEAAQAGVGATVARIVKGDAGKVICWEAERLLPAAVVMGSKGKSIVRSVLRGSVSEYCFKHCKVSPVVIVPEKKLEQETTSR</sequence>
<reference evidence="2 3" key="1">
    <citation type="journal article" date="2020" name="Nat. Commun.">
        <title>Genome of Tripterygium wilfordii and identification of cytochrome P450 involved in triptolide biosynthesis.</title>
        <authorList>
            <person name="Tu L."/>
            <person name="Su P."/>
            <person name="Zhang Z."/>
            <person name="Gao L."/>
            <person name="Wang J."/>
            <person name="Hu T."/>
            <person name="Zhou J."/>
            <person name="Zhang Y."/>
            <person name="Zhao Y."/>
            <person name="Liu Y."/>
            <person name="Song Y."/>
            <person name="Tong Y."/>
            <person name="Lu Y."/>
            <person name="Yang J."/>
            <person name="Xu C."/>
            <person name="Jia M."/>
            <person name="Peters R.J."/>
            <person name="Huang L."/>
            <person name="Gao W."/>
        </authorList>
    </citation>
    <scope>NUCLEOTIDE SEQUENCE [LARGE SCALE GENOMIC DNA]</scope>
    <source>
        <strain evidence="3">cv. XIE 37</strain>
        <tissue evidence="2">Leaf</tissue>
    </source>
</reference>
<accession>A0A7J7DHE1</accession>
<comment type="caution">
    <text evidence="2">The sequence shown here is derived from an EMBL/GenBank/DDBJ whole genome shotgun (WGS) entry which is preliminary data.</text>
</comment>
<keyword evidence="3" id="KW-1185">Reference proteome</keyword>
<gene>
    <name evidence="2" type="ORF">HS088_TW07G01310</name>
</gene>
<dbReference type="OrthoDB" id="843225at2759"/>
<dbReference type="CDD" id="cd23659">
    <property type="entry name" value="USP_At3g01520-like"/>
    <property type="match status" value="1"/>
</dbReference>
<dbReference type="Gene3D" id="3.40.50.620">
    <property type="entry name" value="HUPs"/>
    <property type="match status" value="1"/>
</dbReference>